<dbReference type="RefSeq" id="WP_140452170.1">
    <property type="nucleotide sequence ID" value="NZ_VFRP01000001.1"/>
</dbReference>
<gene>
    <name evidence="2" type="ORF">FJM51_00640</name>
</gene>
<evidence type="ECO:0000313" key="3">
    <source>
        <dbReference type="Proteomes" id="UP000319255"/>
    </source>
</evidence>
<feature type="transmembrane region" description="Helical" evidence="1">
    <location>
        <begin position="104"/>
        <end position="121"/>
    </location>
</feature>
<proteinExistence type="predicted"/>
<evidence type="ECO:0000313" key="2">
    <source>
        <dbReference type="EMBL" id="TPE53592.1"/>
    </source>
</evidence>
<keyword evidence="1" id="KW-1133">Transmembrane helix</keyword>
<dbReference type="EMBL" id="VFRP01000001">
    <property type="protein sequence ID" value="TPE53592.1"/>
    <property type="molecule type" value="Genomic_DNA"/>
</dbReference>
<reference evidence="2 3" key="1">
    <citation type="submission" date="2019-06" db="EMBL/GenBank/DDBJ databases">
        <title>A novel bacterium of genus Amaricoccus, isolated from marine sediment.</title>
        <authorList>
            <person name="Huang H."/>
            <person name="Mo K."/>
            <person name="Hu Y."/>
        </authorList>
    </citation>
    <scope>NUCLEOTIDE SEQUENCE [LARGE SCALE GENOMIC DNA]</scope>
    <source>
        <strain evidence="2 3">HB172011</strain>
    </source>
</reference>
<name>A0A501WXY4_9RHOB</name>
<comment type="caution">
    <text evidence="2">The sequence shown here is derived from an EMBL/GenBank/DDBJ whole genome shotgun (WGS) entry which is preliminary data.</text>
</comment>
<dbReference type="AlphaFoldDB" id="A0A501WXY4"/>
<organism evidence="2 3">
    <name type="scientific">Amaricoccus solimangrovi</name>
    <dbReference type="NCBI Taxonomy" id="2589815"/>
    <lineage>
        <taxon>Bacteria</taxon>
        <taxon>Pseudomonadati</taxon>
        <taxon>Pseudomonadota</taxon>
        <taxon>Alphaproteobacteria</taxon>
        <taxon>Rhodobacterales</taxon>
        <taxon>Paracoccaceae</taxon>
        <taxon>Amaricoccus</taxon>
    </lineage>
</organism>
<keyword evidence="3" id="KW-1185">Reference proteome</keyword>
<sequence>MRSGRWSRRALLPLLGIVAIHAPLVPVAPGSGAAMPDLLWCLVLAFVARAPDAAPAAVIVGLGLLADLMLSRPPGLGALGLLIASEIFRAPDGAARGWSPPREWLFAAAAFAATILATALAERLTLGPGLAALRGHVVATVLAYPFVALGVGWLLGQRPARSGTR</sequence>
<keyword evidence="1" id="KW-0812">Transmembrane</keyword>
<feature type="transmembrane region" description="Helical" evidence="1">
    <location>
        <begin position="133"/>
        <end position="155"/>
    </location>
</feature>
<accession>A0A501WXY4</accession>
<keyword evidence="1" id="KW-0472">Membrane</keyword>
<protein>
    <submittedName>
        <fullName evidence="2">Rod shape-determining protein MreD</fullName>
    </submittedName>
</protein>
<dbReference type="Proteomes" id="UP000319255">
    <property type="component" value="Unassembled WGS sequence"/>
</dbReference>
<evidence type="ECO:0000256" key="1">
    <source>
        <dbReference type="SAM" id="Phobius"/>
    </source>
</evidence>